<dbReference type="GeneID" id="62195328"/>
<evidence type="ECO:0000256" key="1">
    <source>
        <dbReference type="SAM" id="MobiDB-lite"/>
    </source>
</evidence>
<proteinExistence type="predicted"/>
<dbReference type="AlphaFoldDB" id="A0A875RZK2"/>
<protein>
    <submittedName>
        <fullName evidence="3">Uncharacterized protein</fullName>
    </submittedName>
</protein>
<gene>
    <name evidence="3" type="ORF">FOA43_001927</name>
</gene>
<dbReference type="EMBL" id="CP064812">
    <property type="protein sequence ID" value="QPG74596.1"/>
    <property type="molecule type" value="Genomic_DNA"/>
</dbReference>
<keyword evidence="2" id="KW-1133">Transmembrane helix</keyword>
<organism evidence="3 4">
    <name type="scientific">Eeniella nana</name>
    <name type="common">Yeast</name>
    <name type="synonym">Brettanomyces nanus</name>
    <dbReference type="NCBI Taxonomy" id="13502"/>
    <lineage>
        <taxon>Eukaryota</taxon>
        <taxon>Fungi</taxon>
        <taxon>Dikarya</taxon>
        <taxon>Ascomycota</taxon>
        <taxon>Saccharomycotina</taxon>
        <taxon>Pichiomycetes</taxon>
        <taxon>Pichiales</taxon>
        <taxon>Pichiaceae</taxon>
        <taxon>Brettanomyces</taxon>
    </lineage>
</organism>
<keyword evidence="4" id="KW-1185">Reference proteome</keyword>
<accession>A0A875RZK2</accession>
<dbReference type="KEGG" id="bnn:FOA43_001927"/>
<evidence type="ECO:0000313" key="3">
    <source>
        <dbReference type="EMBL" id="QPG74596.1"/>
    </source>
</evidence>
<feature type="region of interest" description="Disordered" evidence="1">
    <location>
        <begin position="138"/>
        <end position="203"/>
    </location>
</feature>
<reference evidence="3" key="1">
    <citation type="submission" date="2020-10" db="EMBL/GenBank/DDBJ databases">
        <authorList>
            <person name="Roach M.J.R."/>
        </authorList>
    </citation>
    <scope>NUCLEOTIDE SEQUENCE</scope>
    <source>
        <strain evidence="3">CBS 1945</strain>
    </source>
</reference>
<keyword evidence="2" id="KW-0472">Membrane</keyword>
<evidence type="ECO:0000256" key="2">
    <source>
        <dbReference type="SAM" id="Phobius"/>
    </source>
</evidence>
<sequence>MPLGIIKYLLSFRPKYFDFSTLIELCKVCYYFFSVALLIGSVAGMLNALMFYQIHKLLQFNGLSIKVPYVNVNIGTGTVQTPDLLTEKMVDPSLRIKIMKPQIRFGVEPVEPVELVEPMEPMEPMELVELVEPVEPTGPVEQMEPVEPTGPVEQMEPVEPATPVKAKDKTVTPDTPFTPATSETPALESLLTSPKSTDSHSSG</sequence>
<feature type="compositionally biased region" description="Polar residues" evidence="1">
    <location>
        <begin position="172"/>
        <end position="203"/>
    </location>
</feature>
<feature type="transmembrane region" description="Helical" evidence="2">
    <location>
        <begin position="30"/>
        <end position="52"/>
    </location>
</feature>
<dbReference type="RefSeq" id="XP_038778161.1">
    <property type="nucleotide sequence ID" value="XM_038922233.1"/>
</dbReference>
<evidence type="ECO:0000313" key="4">
    <source>
        <dbReference type="Proteomes" id="UP000662931"/>
    </source>
</evidence>
<keyword evidence="2" id="KW-0812">Transmembrane</keyword>
<dbReference type="Proteomes" id="UP000662931">
    <property type="component" value="Chromosome 1"/>
</dbReference>
<name>A0A875RZK2_EENNA</name>